<protein>
    <submittedName>
        <fullName evidence="2">Uncharacterized protein</fullName>
    </submittedName>
</protein>
<evidence type="ECO:0000256" key="1">
    <source>
        <dbReference type="SAM" id="MobiDB-lite"/>
    </source>
</evidence>
<reference evidence="2" key="1">
    <citation type="journal article" date="2021" name="PeerJ">
        <title>Extensive microbial diversity within the chicken gut microbiome revealed by metagenomics and culture.</title>
        <authorList>
            <person name="Gilroy R."/>
            <person name="Ravi A."/>
            <person name="Getino M."/>
            <person name="Pursley I."/>
            <person name="Horton D.L."/>
            <person name="Alikhan N.F."/>
            <person name="Baker D."/>
            <person name="Gharbi K."/>
            <person name="Hall N."/>
            <person name="Watson M."/>
            <person name="Adriaenssens E.M."/>
            <person name="Foster-Nyarko E."/>
            <person name="Jarju S."/>
            <person name="Secka A."/>
            <person name="Antonio M."/>
            <person name="Oren A."/>
            <person name="Chaudhuri R.R."/>
            <person name="La Ragione R."/>
            <person name="Hildebrand F."/>
            <person name="Pallen M.J."/>
        </authorList>
    </citation>
    <scope>NUCLEOTIDE SEQUENCE</scope>
    <source>
        <strain evidence="2">ChiGjej2B2-19336</strain>
    </source>
</reference>
<sequence length="737" mass="79798">MPIESLNQMRQHLMEGGSFTVDGGGRLEAQSATRHFFQKIGDAFRALSSSGRATIDARRAAVGRAMDDIIRRDEMINAGSAELSRTGARSGSARVYAMAEKALVSFFPNLDKEVRSQYARQICERMKGFMSNAQLSAIKPEGMQEIVTAVTKDFVRSKITGWRSINMSAMAEKALTEVAPNLDREVRGRYARQVCERVMGFLNHADLLNTDPEVLREIVSDVAKDVAKEAPKAEAKDAPKAEAKDTPKEAAKDSPKAEAKDAPKEAAKDSRKAEAKDAPKEAAKDSRKAEAKDAPKAAPKNTAKSAPRDMPRGIPGYVEEDLDGLDEMDEMDGAEDAAPSSEKARRGRGLADILNMDAMAEEEVAHLFPDLGVAERARQARLVSDLMKGLLQDADPAGVNLDVVREIVSAVAKNVASSSAEASEKPSGAGPSTASEPVSGGKAFDAATSVRPENIETEAYEMAERFLKDMFPKLGEKGRFELISNVFPDLMEKGISGMKAEDGSVVRTQLRQAVVEAMERRLAERMPGQLNNALHPAPQVRISAAVELAPENIGADTVLRQSTGMNTCFMHSVLNSMMLTAQGRSLLARHVTPDGRLYVEGRENWDGASALHAEFSRLENSMAALYAKHDGKWSAGGMGLAAEFAGIFGLTPVLYSVEDGEEKLQGNIAGEKDLEAISRHLNNDRMVLLFKDNHYMAVAGTEAGGLILRNSLTGEEEHWPLDRLAGATVDVRAYPEA</sequence>
<dbReference type="Proteomes" id="UP000698963">
    <property type="component" value="Unassembled WGS sequence"/>
</dbReference>
<name>A0A921AV32_9BACT</name>
<feature type="region of interest" description="Disordered" evidence="1">
    <location>
        <begin position="415"/>
        <end position="447"/>
    </location>
</feature>
<comment type="caution">
    <text evidence="2">The sequence shown here is derived from an EMBL/GenBank/DDBJ whole genome shotgun (WGS) entry which is preliminary data.</text>
</comment>
<dbReference type="AlphaFoldDB" id="A0A921AV32"/>
<organism evidence="2 3">
    <name type="scientific">Mailhella massiliensis</name>
    <dbReference type="NCBI Taxonomy" id="1903261"/>
    <lineage>
        <taxon>Bacteria</taxon>
        <taxon>Pseudomonadati</taxon>
        <taxon>Thermodesulfobacteriota</taxon>
        <taxon>Desulfovibrionia</taxon>
        <taxon>Desulfovibrionales</taxon>
        <taxon>Desulfovibrionaceae</taxon>
        <taxon>Mailhella</taxon>
    </lineage>
</organism>
<evidence type="ECO:0000313" key="3">
    <source>
        <dbReference type="Proteomes" id="UP000698963"/>
    </source>
</evidence>
<feature type="compositionally biased region" description="Basic and acidic residues" evidence="1">
    <location>
        <begin position="228"/>
        <end position="295"/>
    </location>
</feature>
<dbReference type="RefSeq" id="WP_304121493.1">
    <property type="nucleotide sequence ID" value="NZ_DYZA01000081.1"/>
</dbReference>
<proteinExistence type="predicted"/>
<reference evidence="2" key="2">
    <citation type="submission" date="2021-09" db="EMBL/GenBank/DDBJ databases">
        <authorList>
            <person name="Gilroy R."/>
        </authorList>
    </citation>
    <scope>NUCLEOTIDE SEQUENCE</scope>
    <source>
        <strain evidence="2">ChiGjej2B2-19336</strain>
    </source>
</reference>
<accession>A0A921AV32</accession>
<dbReference type="EMBL" id="DYZA01000081">
    <property type="protein sequence ID" value="HJD96885.1"/>
    <property type="molecule type" value="Genomic_DNA"/>
</dbReference>
<feature type="compositionally biased region" description="Low complexity" evidence="1">
    <location>
        <begin position="296"/>
        <end position="305"/>
    </location>
</feature>
<evidence type="ECO:0000313" key="2">
    <source>
        <dbReference type="EMBL" id="HJD96885.1"/>
    </source>
</evidence>
<gene>
    <name evidence="2" type="ORF">K8W16_04480</name>
</gene>
<feature type="region of interest" description="Disordered" evidence="1">
    <location>
        <begin position="228"/>
        <end position="319"/>
    </location>
</feature>
<feature type="compositionally biased region" description="Low complexity" evidence="1">
    <location>
        <begin position="415"/>
        <end position="430"/>
    </location>
</feature>